<accession>A0A4P6V3G8</accession>
<dbReference type="GeneID" id="90768568"/>
<sequence length="266" mass="28425">MTHMSDAPASLDTGRFAAGLLDPERRAPDNVTGPRGKAAVKRYNVYRNNVTVSLIDALGEMFPAVRALTGETFFRDMARIYVRAHPPASKLQFEYGETFAAFIAGFEPARGLPYLPDVARAERAWLTAYHAADAAPLDPSRLGAIAPDRVAEARFVMHPGFAAIGSAYPLFRIFAMNRKLMEHAPIRDGRAEAILITRPADKVTVTHLAPAAARFALALAEGETLGAAAAGALATDPEFDLNQALTVLLSTGALAAVVAPDDGDKR</sequence>
<reference evidence="2 3" key="1">
    <citation type="journal article" date="2017" name="Int. J. Syst. Evol. Microbiol.">
        <title>Roseitalea porphyridii gen. nov., sp. nov., isolated from a red alga, and reclassification of Hoeflea suaedae Chung et al. 2013 as Pseudohoeflea suaedae gen. nov., comb. nov.</title>
        <authorList>
            <person name="Hyeon J.W."/>
            <person name="Jeong S.E."/>
            <person name="Baek K."/>
            <person name="Jeon C.O."/>
        </authorList>
    </citation>
    <scope>NUCLEOTIDE SEQUENCE [LARGE SCALE GENOMIC DNA]</scope>
    <source>
        <strain evidence="2 3">MA7-20</strain>
    </source>
</reference>
<dbReference type="RefSeq" id="WP_131617405.1">
    <property type="nucleotide sequence ID" value="NZ_CP036532.1"/>
</dbReference>
<feature type="domain" description="Putative DNA-binding" evidence="1">
    <location>
        <begin position="15"/>
        <end position="103"/>
    </location>
</feature>
<dbReference type="Proteomes" id="UP000293719">
    <property type="component" value="Chromosome"/>
</dbReference>
<dbReference type="EMBL" id="CP036532">
    <property type="protein sequence ID" value="QBK31755.1"/>
    <property type="molecule type" value="Genomic_DNA"/>
</dbReference>
<dbReference type="AlphaFoldDB" id="A0A4P6V3G8"/>
<dbReference type="OrthoDB" id="4146344at2"/>
<name>A0A4P6V3G8_9HYPH</name>
<dbReference type="InterPro" id="IPR018640">
    <property type="entry name" value="DUF2063"/>
</dbReference>
<dbReference type="InterPro" id="IPR044922">
    <property type="entry name" value="DUF2063_N_sf"/>
</dbReference>
<gene>
    <name evidence="2" type="ORF">E0E05_14775</name>
</gene>
<dbReference type="Gene3D" id="1.10.150.690">
    <property type="entry name" value="DUF2063"/>
    <property type="match status" value="1"/>
</dbReference>
<dbReference type="Pfam" id="PF09836">
    <property type="entry name" value="DUF2063"/>
    <property type="match status" value="1"/>
</dbReference>
<protein>
    <submittedName>
        <fullName evidence="2">DUF2063 domain-containing protein</fullName>
    </submittedName>
</protein>
<dbReference type="KEGG" id="rpod:E0E05_14775"/>
<evidence type="ECO:0000313" key="2">
    <source>
        <dbReference type="EMBL" id="QBK31755.1"/>
    </source>
</evidence>
<organism evidence="2 3">
    <name type="scientific">Roseitalea porphyridii</name>
    <dbReference type="NCBI Taxonomy" id="1852022"/>
    <lineage>
        <taxon>Bacteria</taxon>
        <taxon>Pseudomonadati</taxon>
        <taxon>Pseudomonadota</taxon>
        <taxon>Alphaproteobacteria</taxon>
        <taxon>Hyphomicrobiales</taxon>
        <taxon>Ahrensiaceae</taxon>
        <taxon>Roseitalea</taxon>
    </lineage>
</organism>
<evidence type="ECO:0000259" key="1">
    <source>
        <dbReference type="Pfam" id="PF09836"/>
    </source>
</evidence>
<keyword evidence="3" id="KW-1185">Reference proteome</keyword>
<proteinExistence type="predicted"/>
<evidence type="ECO:0000313" key="3">
    <source>
        <dbReference type="Proteomes" id="UP000293719"/>
    </source>
</evidence>